<dbReference type="InterPro" id="IPR032882">
    <property type="entry name" value="SrkA/RdoA"/>
</dbReference>
<keyword evidence="10 11" id="KW-0346">Stress response</keyword>
<evidence type="ECO:0000256" key="10">
    <source>
        <dbReference type="ARBA" id="ARBA00023016"/>
    </source>
</evidence>
<keyword evidence="9 11" id="KW-0460">Magnesium</keyword>
<feature type="binding site" evidence="11">
    <location>
        <position position="203"/>
    </location>
    <ligand>
        <name>Mg(2+)</name>
        <dbReference type="ChEBI" id="CHEBI:18420"/>
    </ligand>
</feature>
<keyword evidence="2 11" id="KW-0723">Serine/threonine-protein kinase</keyword>
<organism evidence="13 14">
    <name type="scientific">Alteromonas lipolytica</name>
    <dbReference type="NCBI Taxonomy" id="1856405"/>
    <lineage>
        <taxon>Bacteria</taxon>
        <taxon>Pseudomonadati</taxon>
        <taxon>Pseudomonadota</taxon>
        <taxon>Gammaproteobacteria</taxon>
        <taxon>Alteromonadales</taxon>
        <taxon>Alteromonadaceae</taxon>
        <taxon>Alteromonas/Salinimonas group</taxon>
        <taxon>Alteromonas</taxon>
    </lineage>
</organism>
<reference evidence="13 14" key="1">
    <citation type="submission" date="2016-09" db="EMBL/GenBank/DDBJ databases">
        <title>Alteromonas lipolytica, a new species isolated from sea water.</title>
        <authorList>
            <person name="Wu Y.-H."/>
            <person name="Cheng H."/>
            <person name="Xu X.-W."/>
        </authorList>
    </citation>
    <scope>NUCLEOTIDE SEQUENCE [LARGE SCALE GENOMIC DNA]</scope>
    <source>
        <strain evidence="13 14">JW12</strain>
    </source>
</reference>
<evidence type="ECO:0000256" key="7">
    <source>
        <dbReference type="ARBA" id="ARBA00022777"/>
    </source>
</evidence>
<feature type="site" description="ATP" evidence="11">
    <location>
        <position position="34"/>
    </location>
</feature>
<dbReference type="Gene3D" id="3.30.200.70">
    <property type="match status" value="1"/>
</dbReference>
<keyword evidence="6 11" id="KW-0547">Nucleotide-binding</keyword>
<evidence type="ECO:0000256" key="3">
    <source>
        <dbReference type="ARBA" id="ARBA00022553"/>
    </source>
</evidence>
<comment type="catalytic activity">
    <reaction evidence="11">
        <text>L-seryl-[protein] + ATP = O-phospho-L-seryl-[protein] + ADP + H(+)</text>
        <dbReference type="Rhea" id="RHEA:17989"/>
        <dbReference type="Rhea" id="RHEA-COMP:9863"/>
        <dbReference type="Rhea" id="RHEA-COMP:11604"/>
        <dbReference type="ChEBI" id="CHEBI:15378"/>
        <dbReference type="ChEBI" id="CHEBI:29999"/>
        <dbReference type="ChEBI" id="CHEBI:30616"/>
        <dbReference type="ChEBI" id="CHEBI:83421"/>
        <dbReference type="ChEBI" id="CHEBI:456216"/>
        <dbReference type="EC" id="2.7.11.1"/>
    </reaction>
</comment>
<evidence type="ECO:0000313" key="13">
    <source>
        <dbReference type="EMBL" id="OFI33704.1"/>
    </source>
</evidence>
<keyword evidence="4 11" id="KW-0808">Transferase</keyword>
<keyword evidence="5 11" id="KW-0479">Metal-binding</keyword>
<protein>
    <recommendedName>
        <fullName evidence="11">Stress response kinase A</fullName>
        <ecNumber evidence="11">2.7.11.1</ecNumber>
    </recommendedName>
    <alternativeName>
        <fullName evidence="11">Serine/threonine-protein kinase SrkA</fullName>
    </alternativeName>
</protein>
<dbReference type="STRING" id="1856405.BFC17_19180"/>
<dbReference type="Proteomes" id="UP000176037">
    <property type="component" value="Unassembled WGS sequence"/>
</dbReference>
<dbReference type="Pfam" id="PF01636">
    <property type="entry name" value="APH"/>
    <property type="match status" value="1"/>
</dbReference>
<comment type="catalytic activity">
    <reaction evidence="11">
        <text>L-threonyl-[protein] + ATP = O-phospho-L-threonyl-[protein] + ADP + H(+)</text>
        <dbReference type="Rhea" id="RHEA:46608"/>
        <dbReference type="Rhea" id="RHEA-COMP:11060"/>
        <dbReference type="Rhea" id="RHEA-COMP:11605"/>
        <dbReference type="ChEBI" id="CHEBI:15378"/>
        <dbReference type="ChEBI" id="CHEBI:30013"/>
        <dbReference type="ChEBI" id="CHEBI:30616"/>
        <dbReference type="ChEBI" id="CHEBI:61977"/>
        <dbReference type="ChEBI" id="CHEBI:456216"/>
        <dbReference type="EC" id="2.7.11.1"/>
    </reaction>
</comment>
<keyword evidence="1 11" id="KW-0963">Cytoplasm</keyword>
<dbReference type="GO" id="GO:0106310">
    <property type="term" value="F:protein serine kinase activity"/>
    <property type="evidence" value="ECO:0007669"/>
    <property type="project" value="RHEA"/>
</dbReference>
<sequence length="324" mass="37873">MSDFTFAELSPDMILAALEQCGIFPQSGLLALNSYENRVYQFLSDEQKRYVVKFYRPQRWTNEQILEEHAFSQALADAEIPVVAPLSHNGETLHFAQQYRFALFNSVGGRQFELDNLDHLEWMGRFIGRMHKVASSQPFSYRPTMDTESFLIKPRQTLATSSLLPENLHTAFFTILDQVIELTMKLYQPGELIRLHGDCHAGNILWRDGPMFVDLDDSRMGPAVQDLWMMLNGDRAQQQMQLETLIEAYEEFCEFDTRELALIEPLRAMRMVHYMAWLSDRWQDPAFPRAFPWFAEQRYWEQQILALKEQFAALQEPPLSLIPY</sequence>
<dbReference type="EMBL" id="MJIC01000014">
    <property type="protein sequence ID" value="OFI33704.1"/>
    <property type="molecule type" value="Genomic_DNA"/>
</dbReference>
<dbReference type="Gene3D" id="1.20.1270.170">
    <property type="match status" value="1"/>
</dbReference>
<evidence type="ECO:0000256" key="5">
    <source>
        <dbReference type="ARBA" id="ARBA00022723"/>
    </source>
</evidence>
<evidence type="ECO:0000256" key="4">
    <source>
        <dbReference type="ARBA" id="ARBA00022679"/>
    </source>
</evidence>
<comment type="subcellular location">
    <subcellularLocation>
        <location evidence="11">Cytoplasm</location>
    </subcellularLocation>
</comment>
<dbReference type="SUPFAM" id="SSF56112">
    <property type="entry name" value="Protein kinase-like (PK-like)"/>
    <property type="match status" value="1"/>
</dbReference>
<dbReference type="InterPro" id="IPR002575">
    <property type="entry name" value="Aminoglycoside_PTrfase"/>
</dbReference>
<comment type="caution">
    <text evidence="13">The sequence shown here is derived from an EMBL/GenBank/DDBJ whole genome shotgun (WGS) entry which is preliminary data.</text>
</comment>
<evidence type="ECO:0000256" key="1">
    <source>
        <dbReference type="ARBA" id="ARBA00022490"/>
    </source>
</evidence>
<dbReference type="AlphaFoldDB" id="A0A1E8FCP4"/>
<dbReference type="InterPro" id="IPR011009">
    <property type="entry name" value="Kinase-like_dom_sf"/>
</dbReference>
<keyword evidence="7 11" id="KW-0418">Kinase</keyword>
<dbReference type="HAMAP" id="MF_01497">
    <property type="entry name" value="SrkA_kinase"/>
    <property type="match status" value="1"/>
</dbReference>
<evidence type="ECO:0000256" key="6">
    <source>
        <dbReference type="ARBA" id="ARBA00022741"/>
    </source>
</evidence>
<evidence type="ECO:0000256" key="9">
    <source>
        <dbReference type="ARBA" id="ARBA00022842"/>
    </source>
</evidence>
<dbReference type="GO" id="GO:0005524">
    <property type="term" value="F:ATP binding"/>
    <property type="evidence" value="ECO:0007669"/>
    <property type="project" value="UniProtKB-UniRule"/>
</dbReference>
<dbReference type="RefSeq" id="WP_070176632.1">
    <property type="nucleotide sequence ID" value="NZ_BMJR01000003.1"/>
</dbReference>
<evidence type="ECO:0000256" key="11">
    <source>
        <dbReference type="HAMAP-Rule" id="MF_01497"/>
    </source>
</evidence>
<dbReference type="Gene3D" id="1.10.510.10">
    <property type="entry name" value="Transferase(Phosphotransferase) domain 1"/>
    <property type="match status" value="1"/>
</dbReference>
<comment type="function">
    <text evidence="11">A protein kinase that phosphorylates Ser and Thr residues. Probably acts to suppress the effects of stress linked to accumulation of reactive oxygen species. Probably involved in the extracytoplasmic stress response.</text>
</comment>
<dbReference type="GO" id="GO:0004674">
    <property type="term" value="F:protein serine/threonine kinase activity"/>
    <property type="evidence" value="ECO:0007669"/>
    <property type="project" value="UniProtKB-UniRule"/>
</dbReference>
<evidence type="ECO:0000313" key="14">
    <source>
        <dbReference type="Proteomes" id="UP000176037"/>
    </source>
</evidence>
<evidence type="ECO:0000256" key="2">
    <source>
        <dbReference type="ARBA" id="ARBA00022527"/>
    </source>
</evidence>
<evidence type="ECO:0000256" key="8">
    <source>
        <dbReference type="ARBA" id="ARBA00022840"/>
    </source>
</evidence>
<keyword evidence="14" id="KW-1185">Reference proteome</keyword>
<feature type="domain" description="Aminoglycoside phosphotransferase" evidence="12">
    <location>
        <begin position="34"/>
        <end position="261"/>
    </location>
</feature>
<keyword evidence="3 11" id="KW-0597">Phosphoprotein</keyword>
<gene>
    <name evidence="11" type="primary">srkA</name>
    <name evidence="13" type="ORF">BFC17_19180</name>
</gene>
<accession>A0A1E8FCP4</accession>
<feature type="active site" evidence="11">
    <location>
        <position position="214"/>
    </location>
</feature>
<comment type="cofactor">
    <cofactor evidence="11">
        <name>Mg(2+)</name>
        <dbReference type="ChEBI" id="CHEBI:18420"/>
    </cofactor>
</comment>
<dbReference type="OrthoDB" id="5392197at2"/>
<comment type="subunit">
    <text evidence="11">Monomer.</text>
</comment>
<name>A0A1E8FCP4_9ALTE</name>
<dbReference type="PANTHER" id="PTHR39573:SF1">
    <property type="entry name" value="STRESS RESPONSE KINASE A"/>
    <property type="match status" value="1"/>
</dbReference>
<dbReference type="NCBIfam" id="NF008738">
    <property type="entry name" value="PRK11768.1"/>
    <property type="match status" value="1"/>
</dbReference>
<dbReference type="EC" id="2.7.11.1" evidence="11"/>
<feature type="binding site" evidence="11">
    <location>
        <position position="214"/>
    </location>
    <ligand>
        <name>Mg(2+)</name>
        <dbReference type="ChEBI" id="CHEBI:18420"/>
    </ligand>
</feature>
<keyword evidence="8 11" id="KW-0067">ATP-binding</keyword>
<dbReference type="GO" id="GO:0000287">
    <property type="term" value="F:magnesium ion binding"/>
    <property type="evidence" value="ECO:0007669"/>
    <property type="project" value="UniProtKB-UniRule"/>
</dbReference>
<feature type="active site" description="Proton acceptor" evidence="11">
    <location>
        <position position="198"/>
    </location>
</feature>
<evidence type="ECO:0000259" key="12">
    <source>
        <dbReference type="Pfam" id="PF01636"/>
    </source>
</evidence>
<proteinExistence type="inferred from homology"/>
<comment type="similarity">
    <text evidence="11">Belongs to the SrkA/RdoA protein kinase family.</text>
</comment>
<dbReference type="PANTHER" id="PTHR39573">
    <property type="entry name" value="STRESS RESPONSE KINASE A"/>
    <property type="match status" value="1"/>
</dbReference>
<dbReference type="GO" id="GO:0005737">
    <property type="term" value="C:cytoplasm"/>
    <property type="evidence" value="ECO:0007669"/>
    <property type="project" value="UniProtKB-SubCell"/>
</dbReference>